<feature type="chain" id="PRO_5025433867" description="Collagen-like protein" evidence="1">
    <location>
        <begin position="22"/>
        <end position="261"/>
    </location>
</feature>
<name>A0A6B3LV32_9BACT</name>
<organism evidence="2 3">
    <name type="scientific">Pontibacter burrus</name>
    <dbReference type="NCBI Taxonomy" id="2704466"/>
    <lineage>
        <taxon>Bacteria</taxon>
        <taxon>Pseudomonadati</taxon>
        <taxon>Bacteroidota</taxon>
        <taxon>Cytophagia</taxon>
        <taxon>Cytophagales</taxon>
        <taxon>Hymenobacteraceae</taxon>
        <taxon>Pontibacter</taxon>
    </lineage>
</organism>
<dbReference type="Proteomes" id="UP000474777">
    <property type="component" value="Unassembled WGS sequence"/>
</dbReference>
<accession>A0A6B3LV32</accession>
<protein>
    <recommendedName>
        <fullName evidence="4">Collagen-like protein</fullName>
    </recommendedName>
</protein>
<evidence type="ECO:0000313" key="3">
    <source>
        <dbReference type="Proteomes" id="UP000474777"/>
    </source>
</evidence>
<feature type="signal peptide" evidence="1">
    <location>
        <begin position="1"/>
        <end position="21"/>
    </location>
</feature>
<evidence type="ECO:0000256" key="1">
    <source>
        <dbReference type="SAM" id="SignalP"/>
    </source>
</evidence>
<sequence>MKTRISLPAIILLFLSLQAGAQTTKLTRLEIKEKEVYIVGPENSLIVDTLIMQDKATIRFSPEKAGILNADMAIIGENCTISSKGADGLDANEKISGSAGQNGGDLKITIHFDKVGSLTIDTRGGQGGNGLQGKNGAKGIKEYSKVSFIKEPDGKTIRVVENSPEQLGTDGTNATTGFNGGNGGDIELEYSTNNFIPIFNNSKGKNNIFIVTKGGIYGRDGKPGKGGIGKRDGKLIQTNKVKSVDGQIKLKNVGSVPEQEK</sequence>
<reference evidence="2 3" key="1">
    <citation type="submission" date="2020-02" db="EMBL/GenBank/DDBJ databases">
        <authorList>
            <person name="Kim M.K."/>
        </authorList>
    </citation>
    <scope>NUCLEOTIDE SEQUENCE [LARGE SCALE GENOMIC DNA]</scope>
    <source>
        <strain evidence="2 3">BT327</strain>
    </source>
</reference>
<keyword evidence="1" id="KW-0732">Signal</keyword>
<gene>
    <name evidence="2" type="ORF">GXP69_10450</name>
</gene>
<dbReference type="AlphaFoldDB" id="A0A6B3LV32"/>
<proteinExistence type="predicted"/>
<evidence type="ECO:0000313" key="2">
    <source>
        <dbReference type="EMBL" id="NEM98116.1"/>
    </source>
</evidence>
<dbReference type="EMBL" id="JAAGWD010000004">
    <property type="protein sequence ID" value="NEM98116.1"/>
    <property type="molecule type" value="Genomic_DNA"/>
</dbReference>
<dbReference type="RefSeq" id="WP_163915011.1">
    <property type="nucleotide sequence ID" value="NZ_JAAGWD010000004.1"/>
</dbReference>
<evidence type="ECO:0008006" key="4">
    <source>
        <dbReference type="Google" id="ProtNLM"/>
    </source>
</evidence>
<keyword evidence="3" id="KW-1185">Reference proteome</keyword>
<comment type="caution">
    <text evidence="2">The sequence shown here is derived from an EMBL/GenBank/DDBJ whole genome shotgun (WGS) entry which is preliminary data.</text>
</comment>